<dbReference type="Proteomes" id="UP000604765">
    <property type="component" value="Unassembled WGS sequence"/>
</dbReference>
<dbReference type="EMBL" id="BNJR01000004">
    <property type="protein sequence ID" value="GHP12995.1"/>
    <property type="molecule type" value="Genomic_DNA"/>
</dbReference>
<evidence type="ECO:0000313" key="2">
    <source>
        <dbReference type="EMBL" id="GHP12995.1"/>
    </source>
</evidence>
<proteinExistence type="predicted"/>
<reference evidence="2 3" key="1">
    <citation type="journal article" date="2021" name="Int. J. Syst. Evol. Microbiol.">
        <title>Lentilactobacillus fungorum sp. nov., isolated from spent mushroom substrates.</title>
        <authorList>
            <person name="Tohno M."/>
            <person name="Tanizawa Y."/>
            <person name="Kojima Y."/>
            <person name="Sakamoto M."/>
            <person name="Ohkuma M."/>
            <person name="Kobayashi H."/>
        </authorList>
    </citation>
    <scope>NUCLEOTIDE SEQUENCE [LARGE SCALE GENOMIC DNA]</scope>
    <source>
        <strain evidence="2 3">YK48G</strain>
    </source>
</reference>
<gene>
    <name evidence="2" type="ORF">YK48G_04200</name>
</gene>
<organism evidence="2 3">
    <name type="scientific">Lentilactobacillus fungorum</name>
    <dbReference type="NCBI Taxonomy" id="2201250"/>
    <lineage>
        <taxon>Bacteria</taxon>
        <taxon>Bacillati</taxon>
        <taxon>Bacillota</taxon>
        <taxon>Bacilli</taxon>
        <taxon>Lactobacillales</taxon>
        <taxon>Lactobacillaceae</taxon>
        <taxon>Lentilactobacillus</taxon>
    </lineage>
</organism>
<dbReference type="InterPro" id="IPR023385">
    <property type="entry name" value="YopX-like_C"/>
</dbReference>
<keyword evidence="3" id="KW-1185">Reference proteome</keyword>
<dbReference type="Gene3D" id="3.30.1490.160">
    <property type="entry name" value="ctc02137 like domains"/>
    <property type="match status" value="1"/>
</dbReference>
<dbReference type="InterPro" id="IPR019096">
    <property type="entry name" value="YopX_protein"/>
</dbReference>
<name>A0ABQ3VVT2_9LACO</name>
<dbReference type="Pfam" id="PF09643">
    <property type="entry name" value="YopX"/>
    <property type="match status" value="1"/>
</dbReference>
<feature type="domain" description="YopX protein" evidence="1">
    <location>
        <begin position="6"/>
        <end position="119"/>
    </location>
</feature>
<evidence type="ECO:0000259" key="1">
    <source>
        <dbReference type="Pfam" id="PF09643"/>
    </source>
</evidence>
<dbReference type="Gene3D" id="2.30.30.290">
    <property type="entry name" value="YopX-like domains"/>
    <property type="match status" value="1"/>
</dbReference>
<accession>A0ABQ3VVT2</accession>
<sequence length="122" mass="14144">MSREIKFRAWDKDDQVMDFPTEISWGDGGDIQNVDTYHKKMTNNFVLEQFTCLKDKNGKDVYEGDLLKIKYPFSDNYEIGEVKWSNSDAGFIIGNFQFWKVVPKSAVVGNIHENPELLEAEK</sequence>
<evidence type="ECO:0000313" key="3">
    <source>
        <dbReference type="Proteomes" id="UP000604765"/>
    </source>
</evidence>
<dbReference type="RefSeq" id="WP_203629041.1">
    <property type="nucleotide sequence ID" value="NZ_BNJR01000004.1"/>
</dbReference>
<dbReference type="SUPFAM" id="SSF159006">
    <property type="entry name" value="YopX-like"/>
    <property type="match status" value="1"/>
</dbReference>
<protein>
    <recommendedName>
        <fullName evidence="1">YopX protein domain-containing protein</fullName>
    </recommendedName>
</protein>
<comment type="caution">
    <text evidence="2">The sequence shown here is derived from an EMBL/GenBank/DDBJ whole genome shotgun (WGS) entry which is preliminary data.</text>
</comment>